<gene>
    <name evidence="1" type="ORF">EPICR_10219</name>
</gene>
<sequence length="111" mass="12840">MNTNPKTIKIYRAENGKEPFVEWINSLPVKDRARIFARLDRVETGNTGDHKSLGDGVWELRFYFGPGYRIYYGEIGAAIVLLLSGGDKSSQKRDVKRAKILWENRLKRREP</sequence>
<dbReference type="PIRSF" id="PIRSF028744">
    <property type="entry name" value="Addict_mod_HI1419"/>
    <property type="match status" value="1"/>
</dbReference>
<name>A0A484HE71_9BACT</name>
<dbReference type="InterPro" id="IPR014056">
    <property type="entry name" value="TypeIITA-like_toxin_pred"/>
</dbReference>
<dbReference type="AlphaFoldDB" id="A0A484HE71"/>
<accession>A0A484HE71</accession>
<dbReference type="Pfam" id="PF05973">
    <property type="entry name" value="Gp49"/>
    <property type="match status" value="1"/>
</dbReference>
<protein>
    <submittedName>
        <fullName evidence="1">Addiction module killer protein</fullName>
    </submittedName>
</protein>
<dbReference type="PANTHER" id="PTHR41791:SF1">
    <property type="entry name" value="SSL7039 PROTEIN"/>
    <property type="match status" value="1"/>
</dbReference>
<dbReference type="EMBL" id="CAACVI010000001">
    <property type="protein sequence ID" value="VEN72720.1"/>
    <property type="molecule type" value="Genomic_DNA"/>
</dbReference>
<organism evidence="1">
    <name type="scientific">uncultured Desulfobacteraceae bacterium</name>
    <dbReference type="NCBI Taxonomy" id="218296"/>
    <lineage>
        <taxon>Bacteria</taxon>
        <taxon>Pseudomonadati</taxon>
        <taxon>Thermodesulfobacteriota</taxon>
        <taxon>Desulfobacteria</taxon>
        <taxon>Desulfobacterales</taxon>
        <taxon>Desulfobacteraceae</taxon>
        <taxon>environmental samples</taxon>
    </lineage>
</organism>
<dbReference type="InterPro" id="IPR009241">
    <property type="entry name" value="HigB-like"/>
</dbReference>
<dbReference type="NCBIfam" id="TIGR02683">
    <property type="entry name" value="upstrm_HI1419"/>
    <property type="match status" value="1"/>
</dbReference>
<dbReference type="PANTHER" id="PTHR41791">
    <property type="entry name" value="SSL7039 PROTEIN"/>
    <property type="match status" value="1"/>
</dbReference>
<proteinExistence type="predicted"/>
<evidence type="ECO:0000313" key="1">
    <source>
        <dbReference type="EMBL" id="VEN72720.1"/>
    </source>
</evidence>
<reference evidence="1" key="1">
    <citation type="submission" date="2019-01" db="EMBL/GenBank/DDBJ databases">
        <authorList>
            <consortium name="Genoscope - CEA"/>
            <person name="William W."/>
        </authorList>
    </citation>
    <scope>NUCLEOTIDE SEQUENCE</scope>
    <source>
        <strain evidence="1">CR-1</strain>
    </source>
</reference>